<dbReference type="SUPFAM" id="SSF56112">
    <property type="entry name" value="Protein kinase-like (PK-like)"/>
    <property type="match status" value="1"/>
</dbReference>
<keyword evidence="3" id="KW-1185">Reference proteome</keyword>
<feature type="domain" description="Aminoglycoside phosphotransferase" evidence="1">
    <location>
        <begin position="34"/>
        <end position="256"/>
    </location>
</feature>
<dbReference type="Gene3D" id="3.30.200.20">
    <property type="entry name" value="Phosphorylase Kinase, domain 1"/>
    <property type="match status" value="1"/>
</dbReference>
<comment type="caution">
    <text evidence="2">The sequence shown here is derived from an EMBL/GenBank/DDBJ whole genome shotgun (WGS) entry which is preliminary data.</text>
</comment>
<dbReference type="RefSeq" id="WP_373288772.1">
    <property type="nucleotide sequence ID" value="NZ_BMIP01000007.1"/>
</dbReference>
<protein>
    <submittedName>
        <fullName evidence="2">Aminoglycoside phosphotransferase</fullName>
    </submittedName>
</protein>
<dbReference type="AlphaFoldDB" id="A0A917DX37"/>
<dbReference type="Proteomes" id="UP000612349">
    <property type="component" value="Unassembled WGS sequence"/>
</dbReference>
<evidence type="ECO:0000259" key="1">
    <source>
        <dbReference type="Pfam" id="PF01636"/>
    </source>
</evidence>
<name>A0A917DX37_9SPHN</name>
<dbReference type="InterPro" id="IPR002575">
    <property type="entry name" value="Aminoglycoside_PTrfase"/>
</dbReference>
<dbReference type="InterPro" id="IPR011009">
    <property type="entry name" value="Kinase-like_dom_sf"/>
</dbReference>
<reference evidence="2" key="2">
    <citation type="submission" date="2020-09" db="EMBL/GenBank/DDBJ databases">
        <authorList>
            <person name="Sun Q."/>
            <person name="Zhou Y."/>
        </authorList>
    </citation>
    <scope>NUCLEOTIDE SEQUENCE</scope>
    <source>
        <strain evidence="2">CGMCC 1.15360</strain>
    </source>
</reference>
<accession>A0A917DX37</accession>
<proteinExistence type="predicted"/>
<sequence>MSMPVTPVRPESPAEPPHARAFLEGAGWGDARIDPLPGDASFRRYFRIHLGEKTAMLMDAPPPHEDPRPFLKAAHYLVDQGFRAPKVLAENAEQGLVLLEDFGHQRMRDHLDVAGDDEHAVYARAVSVLAELAEAPAGPFDPYDLNTYLREAKLFTEWFCVAHGLSVDDDGFEAAWREVMAPVLDKQAKMTGGGVTVLRDYHAENIMLLGDVAEQGLLDFQDALIGHPAYDLVSLLQDARRDVAPELEAAMLDHYRAATGVDEDFLSDYARLGAQRNAKIVGIFVRLSRRDGKHHYLDLIPRVWALMERDLAHPALEPVARWMDANIPGELRSTGGATAAEG</sequence>
<dbReference type="Pfam" id="PF01636">
    <property type="entry name" value="APH"/>
    <property type="match status" value="1"/>
</dbReference>
<evidence type="ECO:0000313" key="3">
    <source>
        <dbReference type="Proteomes" id="UP000612349"/>
    </source>
</evidence>
<dbReference type="EMBL" id="BMIP01000007">
    <property type="protein sequence ID" value="GGD78391.1"/>
    <property type="molecule type" value="Genomic_DNA"/>
</dbReference>
<gene>
    <name evidence="2" type="ORF">GCM10010990_30270</name>
</gene>
<reference evidence="2" key="1">
    <citation type="journal article" date="2014" name="Int. J. Syst. Evol. Microbiol.">
        <title>Complete genome sequence of Corynebacterium casei LMG S-19264T (=DSM 44701T), isolated from a smear-ripened cheese.</title>
        <authorList>
            <consortium name="US DOE Joint Genome Institute (JGI-PGF)"/>
            <person name="Walter F."/>
            <person name="Albersmeier A."/>
            <person name="Kalinowski J."/>
            <person name="Ruckert C."/>
        </authorList>
    </citation>
    <scope>NUCLEOTIDE SEQUENCE</scope>
    <source>
        <strain evidence="2">CGMCC 1.15360</strain>
    </source>
</reference>
<evidence type="ECO:0000313" key="2">
    <source>
        <dbReference type="EMBL" id="GGD78391.1"/>
    </source>
</evidence>
<dbReference type="Gene3D" id="3.90.1200.10">
    <property type="match status" value="1"/>
</dbReference>
<organism evidence="2 3">
    <name type="scientific">Croceicoccus mobilis</name>
    <dbReference type="NCBI Taxonomy" id="1703339"/>
    <lineage>
        <taxon>Bacteria</taxon>
        <taxon>Pseudomonadati</taxon>
        <taxon>Pseudomonadota</taxon>
        <taxon>Alphaproteobacteria</taxon>
        <taxon>Sphingomonadales</taxon>
        <taxon>Erythrobacteraceae</taxon>
        <taxon>Croceicoccus</taxon>
    </lineage>
</organism>